<organism evidence="1 2">
    <name type="scientific">Rhizobium lentis</name>
    <dbReference type="NCBI Taxonomy" id="1138194"/>
    <lineage>
        <taxon>Bacteria</taxon>
        <taxon>Pseudomonadati</taxon>
        <taxon>Pseudomonadota</taxon>
        <taxon>Alphaproteobacteria</taxon>
        <taxon>Hyphomicrobiales</taxon>
        <taxon>Rhizobiaceae</taxon>
        <taxon>Rhizobium/Agrobacterium group</taxon>
        <taxon>Rhizobium</taxon>
    </lineage>
</organism>
<sequence>MLRTRVDQALKIRAEALRYLRRGDRFNHRLLMKEVRLPLLQARQWKVKQ</sequence>
<reference evidence="1 2" key="1">
    <citation type="submission" date="2020-04" db="EMBL/GenBank/DDBJ databases">
        <title>Global-level population genomics: horizontal gene transfer, symbiosis and evolution in Rhizobia.</title>
        <authorList>
            <person name="Gai Y."/>
        </authorList>
    </citation>
    <scope>NUCLEOTIDE SEQUENCE [LARGE SCALE GENOMIC DNA]</scope>
    <source>
        <strain evidence="1 2">BLR33</strain>
    </source>
</reference>
<evidence type="ECO:0000313" key="1">
    <source>
        <dbReference type="EMBL" id="MBX5089388.1"/>
    </source>
</evidence>
<proteinExistence type="predicted"/>
<keyword evidence="2" id="KW-1185">Reference proteome</keyword>
<dbReference type="Proteomes" id="UP000770629">
    <property type="component" value="Unassembled WGS sequence"/>
</dbReference>
<name>A0ABS7IFM5_9HYPH</name>
<dbReference type="EMBL" id="JABDYF010000003">
    <property type="protein sequence ID" value="MBX5089388.1"/>
    <property type="molecule type" value="Genomic_DNA"/>
</dbReference>
<accession>A0ABS7IFM5</accession>
<dbReference type="RefSeq" id="WP_221119269.1">
    <property type="nucleotide sequence ID" value="NZ_JABDYF010000003.1"/>
</dbReference>
<evidence type="ECO:0000313" key="2">
    <source>
        <dbReference type="Proteomes" id="UP000770629"/>
    </source>
</evidence>
<gene>
    <name evidence="1" type="ORF">HJB60_09410</name>
</gene>
<protein>
    <submittedName>
        <fullName evidence="1">Uncharacterized protein</fullName>
    </submittedName>
</protein>
<comment type="caution">
    <text evidence="1">The sequence shown here is derived from an EMBL/GenBank/DDBJ whole genome shotgun (WGS) entry which is preliminary data.</text>
</comment>